<accession>A0ABT3KWP6</accession>
<reference evidence="7" key="1">
    <citation type="submission" date="2023-07" db="EMBL/GenBank/DDBJ databases">
        <title>Verminephrobacter genomes.</title>
        <authorList>
            <person name="Lund M.B."/>
        </authorList>
    </citation>
    <scope>NUCLEOTIDE SEQUENCE [LARGE SCALE GENOMIC DNA]</scope>
    <source>
        <strain evidence="7">AtM5-05</strain>
    </source>
</reference>
<sequence length="362" mass="37789">MKSLKSLALLASSLALAFGPLAAGAADTRAVTRTVGPNGEAPVPHTQVVLSATDQAAVQTKGYKAAILMHTSSDFTNAVTAGAKDVFDQLGIRVVATTDAEMDSKKQLTDLETVLALRPDMIISLVIDPVSAAVAYRKAVAQGVRLVFISNAPKGFKAGTDYAGIVTDDLFGMGKSAAELLSDSIRGKGDVALMYHDANYYVTNQRDAAVKTVLAAEHKQVRVVASKGIANPNDGQVVASALLTQNPGVKAIYAPWDAIAEGVLAAAREAGRKDLRVVTMDLGAATVLDMAKGGNMAGVVSDLPFDMGQTLARMGALALLNKPTPAFVTVDAVKVTKSNLDAQWQRALRRPLPPSVLKALAK</sequence>
<proteinExistence type="inferred from homology"/>
<evidence type="ECO:0000256" key="3">
    <source>
        <dbReference type="ARBA" id="ARBA00022729"/>
    </source>
</evidence>
<feature type="signal peptide" evidence="4">
    <location>
        <begin position="1"/>
        <end position="25"/>
    </location>
</feature>
<name>A0ABT3KWP6_9BURK</name>
<protein>
    <submittedName>
        <fullName evidence="6">LacI family transcriptional regulator</fullName>
    </submittedName>
</protein>
<dbReference type="InterPro" id="IPR028082">
    <property type="entry name" value="Peripla_BP_I"/>
</dbReference>
<dbReference type="PANTHER" id="PTHR46847">
    <property type="entry name" value="D-ALLOSE-BINDING PERIPLASMIC PROTEIN-RELATED"/>
    <property type="match status" value="1"/>
</dbReference>
<dbReference type="EMBL" id="QZCW01000003">
    <property type="protein sequence ID" value="MCW5322705.1"/>
    <property type="molecule type" value="Genomic_DNA"/>
</dbReference>
<feature type="domain" description="Periplasmic binding protein" evidence="5">
    <location>
        <begin position="68"/>
        <end position="321"/>
    </location>
</feature>
<dbReference type="Proteomes" id="UP001208935">
    <property type="component" value="Unassembled WGS sequence"/>
</dbReference>
<evidence type="ECO:0000256" key="4">
    <source>
        <dbReference type="SAM" id="SignalP"/>
    </source>
</evidence>
<dbReference type="SUPFAM" id="SSF53822">
    <property type="entry name" value="Periplasmic binding protein-like I"/>
    <property type="match status" value="1"/>
</dbReference>
<keyword evidence="3 4" id="KW-0732">Signal</keyword>
<comment type="caution">
    <text evidence="6">The sequence shown here is derived from an EMBL/GenBank/DDBJ whole genome shotgun (WGS) entry which is preliminary data.</text>
</comment>
<dbReference type="PANTHER" id="PTHR46847:SF1">
    <property type="entry name" value="D-ALLOSE-BINDING PERIPLASMIC PROTEIN-RELATED"/>
    <property type="match status" value="1"/>
</dbReference>
<evidence type="ECO:0000259" key="5">
    <source>
        <dbReference type="Pfam" id="PF13407"/>
    </source>
</evidence>
<evidence type="ECO:0000256" key="1">
    <source>
        <dbReference type="ARBA" id="ARBA00004196"/>
    </source>
</evidence>
<dbReference type="CDD" id="cd06316">
    <property type="entry name" value="PBP1_ABC_sugar_binding-like"/>
    <property type="match status" value="1"/>
</dbReference>
<dbReference type="InterPro" id="IPR025997">
    <property type="entry name" value="SBP_2_dom"/>
</dbReference>
<dbReference type="Gene3D" id="3.40.50.2300">
    <property type="match status" value="2"/>
</dbReference>
<gene>
    <name evidence="6" type="ORF">D5039_16590</name>
</gene>
<dbReference type="Pfam" id="PF13407">
    <property type="entry name" value="Peripla_BP_4"/>
    <property type="match status" value="1"/>
</dbReference>
<evidence type="ECO:0000313" key="7">
    <source>
        <dbReference type="Proteomes" id="UP001208935"/>
    </source>
</evidence>
<comment type="subcellular location">
    <subcellularLocation>
        <location evidence="1">Cell envelope</location>
    </subcellularLocation>
</comment>
<feature type="chain" id="PRO_5047097601" evidence="4">
    <location>
        <begin position="26"/>
        <end position="362"/>
    </location>
</feature>
<keyword evidence="7" id="KW-1185">Reference proteome</keyword>
<comment type="similarity">
    <text evidence="2">Belongs to the bacterial solute-binding protein 2 family.</text>
</comment>
<dbReference type="RefSeq" id="WP_265282867.1">
    <property type="nucleotide sequence ID" value="NZ_QZCW01000003.1"/>
</dbReference>
<organism evidence="6 7">
    <name type="scientific">Verminephrobacter aporrectodeae subsp. tuberculatae</name>
    <dbReference type="NCBI Taxonomy" id="1110392"/>
    <lineage>
        <taxon>Bacteria</taxon>
        <taxon>Pseudomonadati</taxon>
        <taxon>Pseudomonadota</taxon>
        <taxon>Betaproteobacteria</taxon>
        <taxon>Burkholderiales</taxon>
        <taxon>Comamonadaceae</taxon>
        <taxon>Verminephrobacter</taxon>
    </lineage>
</organism>
<evidence type="ECO:0000256" key="2">
    <source>
        <dbReference type="ARBA" id="ARBA00007639"/>
    </source>
</evidence>
<evidence type="ECO:0000313" key="6">
    <source>
        <dbReference type="EMBL" id="MCW5322705.1"/>
    </source>
</evidence>